<evidence type="ECO:0000313" key="5">
    <source>
        <dbReference type="Proteomes" id="UP000825701"/>
    </source>
</evidence>
<dbReference type="EMBL" id="CP081869">
    <property type="protein sequence ID" value="QZO00749.1"/>
    <property type="molecule type" value="Genomic_DNA"/>
</dbReference>
<dbReference type="SMART" id="SM00116">
    <property type="entry name" value="CBS"/>
    <property type="match status" value="2"/>
</dbReference>
<dbReference type="PANTHER" id="PTHR43080">
    <property type="entry name" value="CBS DOMAIN-CONTAINING PROTEIN CBSX3, MITOCHONDRIAL"/>
    <property type="match status" value="1"/>
</dbReference>
<accession>A0A9E6R9S1</accession>
<dbReference type="PROSITE" id="PS51371">
    <property type="entry name" value="CBS"/>
    <property type="match status" value="2"/>
</dbReference>
<dbReference type="InterPro" id="IPR044725">
    <property type="entry name" value="CBSX3_CBS_dom"/>
</dbReference>
<evidence type="ECO:0000313" key="4">
    <source>
        <dbReference type="EMBL" id="QZO00749.1"/>
    </source>
</evidence>
<evidence type="ECO:0000256" key="1">
    <source>
        <dbReference type="ARBA" id="ARBA00023122"/>
    </source>
</evidence>
<dbReference type="SUPFAM" id="SSF54631">
    <property type="entry name" value="CBS-domain pair"/>
    <property type="match status" value="1"/>
</dbReference>
<dbReference type="CDD" id="cd04623">
    <property type="entry name" value="CBS_pair_bac_euk"/>
    <property type="match status" value="1"/>
</dbReference>
<dbReference type="InterPro" id="IPR051257">
    <property type="entry name" value="Diverse_CBS-Domain"/>
</dbReference>
<dbReference type="KEGG" id="cmet:K6K41_03435"/>
<sequence length="143" mass="15348">MKVETILAAKGHSVVTVRAEDPVSKLVSTLAAKGIGAVIVADADGGVAGIMTERDVVRVIASDGREALDRPVGDFMTRKVVTATPHDTLDFLSERMTRGKFRHVPIMDHDRLVGIVSIGDVVKHRIESIEAEASAMRDYIATA</sequence>
<dbReference type="RefSeq" id="WP_261403933.1">
    <property type="nucleotide sequence ID" value="NZ_CP081869.1"/>
</dbReference>
<evidence type="ECO:0000256" key="2">
    <source>
        <dbReference type="PROSITE-ProRule" id="PRU00703"/>
    </source>
</evidence>
<dbReference type="InterPro" id="IPR000644">
    <property type="entry name" value="CBS_dom"/>
</dbReference>
<evidence type="ECO:0000259" key="3">
    <source>
        <dbReference type="PROSITE" id="PS51371"/>
    </source>
</evidence>
<protein>
    <submittedName>
        <fullName evidence="4">CBS domain-containing protein</fullName>
    </submittedName>
</protein>
<dbReference type="PANTHER" id="PTHR43080:SF2">
    <property type="entry name" value="CBS DOMAIN-CONTAINING PROTEIN"/>
    <property type="match status" value="1"/>
</dbReference>
<proteinExistence type="predicted"/>
<dbReference type="InterPro" id="IPR046342">
    <property type="entry name" value="CBS_dom_sf"/>
</dbReference>
<feature type="domain" description="CBS" evidence="3">
    <location>
        <begin position="76"/>
        <end position="132"/>
    </location>
</feature>
<feature type="domain" description="CBS" evidence="3">
    <location>
        <begin position="8"/>
        <end position="68"/>
    </location>
</feature>
<dbReference type="Gene3D" id="3.10.580.10">
    <property type="entry name" value="CBS-domain"/>
    <property type="match status" value="1"/>
</dbReference>
<dbReference type="Pfam" id="PF00571">
    <property type="entry name" value="CBS"/>
    <property type="match status" value="2"/>
</dbReference>
<keyword evidence="1 2" id="KW-0129">CBS domain</keyword>
<name>A0A9E6R9S1_9HYPH</name>
<organism evidence="4 5">
    <name type="scientific">Chenggangzhangella methanolivorans</name>
    <dbReference type="NCBI Taxonomy" id="1437009"/>
    <lineage>
        <taxon>Bacteria</taxon>
        <taxon>Pseudomonadati</taxon>
        <taxon>Pseudomonadota</taxon>
        <taxon>Alphaproteobacteria</taxon>
        <taxon>Hyphomicrobiales</taxon>
        <taxon>Methylopilaceae</taxon>
        <taxon>Chenggangzhangella</taxon>
    </lineage>
</organism>
<keyword evidence="5" id="KW-1185">Reference proteome</keyword>
<dbReference type="Proteomes" id="UP000825701">
    <property type="component" value="Chromosome"/>
</dbReference>
<gene>
    <name evidence="4" type="ORF">K6K41_03435</name>
</gene>
<reference evidence="4" key="1">
    <citation type="submission" date="2021-08" db="EMBL/GenBank/DDBJ databases">
        <authorList>
            <person name="Zhang H."/>
            <person name="Xu M."/>
            <person name="Yu Z."/>
            <person name="Yang L."/>
            <person name="Cai Y."/>
        </authorList>
    </citation>
    <scope>NUCLEOTIDE SEQUENCE</scope>
    <source>
        <strain evidence="4">CHL1</strain>
    </source>
</reference>
<dbReference type="AlphaFoldDB" id="A0A9E6R9S1"/>